<proteinExistence type="predicted"/>
<keyword evidence="2" id="KW-1185">Reference proteome</keyword>
<evidence type="ECO:0000313" key="2">
    <source>
        <dbReference type="Proteomes" id="UP001497383"/>
    </source>
</evidence>
<dbReference type="Pfam" id="PF10806">
    <property type="entry name" value="SAM35"/>
    <property type="match status" value="1"/>
</dbReference>
<reference evidence="1 2" key="1">
    <citation type="submission" date="2024-03" db="EMBL/GenBank/DDBJ databases">
        <authorList>
            <person name="Brejova B."/>
        </authorList>
    </citation>
    <scope>NUCLEOTIDE SEQUENCE [LARGE SCALE GENOMIC DNA]</scope>
    <source>
        <strain evidence="1 2">CBS 14171</strain>
    </source>
</reference>
<name>A0ABP0ZJJ9_9ASCO</name>
<sequence>MIAIPSPLKKLFDSLPLYTIHNEPLNSQPDNFFSFKVEGSSPLKVVLGVYNTFQYKEYVLPTDPRSLSAAIILAKKNSFGLPSSVNSGGASGIAKIPFRGSFDSSLPILIGDSNNRTIESGGKIAQSIAANNITSVDLEFINEYVESTLFDLWIVCLLVEEIDFNVYRDIFGIMDPLELMDLKSEMTKWNNFSTRHKSLFESFQKPLALKNFYDVQLSQLTNSLTALEDILDSVSGEEAIVAYKFASFVVIVDQFLKSTRVGMVLAANPLLIEKCYGVCLN</sequence>
<dbReference type="RefSeq" id="XP_066828198.1">
    <property type="nucleotide sequence ID" value="XM_066971129.1"/>
</dbReference>
<dbReference type="GeneID" id="92206456"/>
<accession>A0ABP0ZJJ9</accession>
<protein>
    <submittedName>
        <fullName evidence="1">Uncharacterized protein</fullName>
    </submittedName>
</protein>
<gene>
    <name evidence="1" type="ORF">LODBEIA_P12600</name>
</gene>
<dbReference type="Proteomes" id="UP001497383">
    <property type="component" value="Chromosome 2"/>
</dbReference>
<evidence type="ECO:0000313" key="1">
    <source>
        <dbReference type="EMBL" id="CAK9436738.1"/>
    </source>
</evidence>
<organism evidence="1 2">
    <name type="scientific">Lodderomyces beijingensis</name>
    <dbReference type="NCBI Taxonomy" id="1775926"/>
    <lineage>
        <taxon>Eukaryota</taxon>
        <taxon>Fungi</taxon>
        <taxon>Dikarya</taxon>
        <taxon>Ascomycota</taxon>
        <taxon>Saccharomycotina</taxon>
        <taxon>Pichiomycetes</taxon>
        <taxon>Debaryomycetaceae</taxon>
        <taxon>Candida/Lodderomyces clade</taxon>
        <taxon>Lodderomyces</taxon>
    </lineage>
</organism>
<dbReference type="InterPro" id="IPR021211">
    <property type="entry name" value="SAM35"/>
</dbReference>
<dbReference type="EMBL" id="OZ022406">
    <property type="protein sequence ID" value="CAK9436738.1"/>
    <property type="molecule type" value="Genomic_DNA"/>
</dbReference>